<dbReference type="SMART" id="SM00382">
    <property type="entry name" value="AAA"/>
    <property type="match status" value="1"/>
</dbReference>
<dbReference type="EMBL" id="CASHTH010002907">
    <property type="protein sequence ID" value="CAI8036920.1"/>
    <property type="molecule type" value="Genomic_DNA"/>
</dbReference>
<proteinExistence type="inferred from homology"/>
<dbReference type="AlphaFoldDB" id="A0AA35SVM0"/>
<keyword evidence="8 9" id="KW-0472">Membrane</keyword>
<dbReference type="SUPFAM" id="SSF90123">
    <property type="entry name" value="ABC transporter transmembrane region"/>
    <property type="match status" value="2"/>
</dbReference>
<accession>A0AA35SVM0</accession>
<evidence type="ECO:0000256" key="5">
    <source>
        <dbReference type="ARBA" id="ARBA00022741"/>
    </source>
</evidence>
<feature type="transmembrane region" description="Helical" evidence="9">
    <location>
        <begin position="862"/>
        <end position="881"/>
    </location>
</feature>
<dbReference type="PROSITE" id="PS50929">
    <property type="entry name" value="ABC_TM1F"/>
    <property type="match status" value="2"/>
</dbReference>
<evidence type="ECO:0000313" key="13">
    <source>
        <dbReference type="Proteomes" id="UP001174909"/>
    </source>
</evidence>
<dbReference type="Gene3D" id="1.20.1560.10">
    <property type="entry name" value="ABC transporter type 1, transmembrane domain"/>
    <property type="match status" value="1"/>
</dbReference>
<feature type="domain" description="ABC transporter" evidence="10">
    <location>
        <begin position="417"/>
        <end position="654"/>
    </location>
</feature>
<dbReference type="Gene3D" id="3.40.50.300">
    <property type="entry name" value="P-loop containing nucleotide triphosphate hydrolases"/>
    <property type="match status" value="1"/>
</dbReference>
<dbReference type="PROSITE" id="PS50893">
    <property type="entry name" value="ABC_TRANSPORTER_2"/>
    <property type="match status" value="1"/>
</dbReference>
<sequence>MRGPALFSDAGVSDVLLMIVAACVAVLHGAVLPAAMFVFGLLTNAFVNQYSSAQLANYELEFDPLEYISMGRFAAVDVRVIVTGFINFTNITGGVVNCSDSYELLPFNQSFDDILQVGVTRLARCLDNPTFLSLVNRYTVVFVGLGVASWLLGGAHVSLFRLSGVWQVRRLRSRLFSSLLQQEAGWFDATPPGEVVSRITEDVGKVEEGLGEKQGLLLQWMATLVAGVIVSLYTEWRLTLLIAFAGLLIAASTALLSVVTTFTTSHALSLSATASALAEEALAAVATVKAFCAEEEETKRYSEALHGVRWYGRIVGVVRGWSLGVVQLLVFSCYASSLWLGAFLVQEELIQAGEFVTVFFAVLLVGVSVGQALPHLQILVSANAAGKRLQDIVQRVPLVACSTNEGVWPETELQPSVQFRNVTFSYPTRPQELVLKGVNVSIASGQTVAIVGSTGSGKSTMGHLLTRLYDVTQGDVMVGGVDVRQLSTERLREQVGVVSQDPALFQTSIAENIGLGSGGVSPPESIVAAATAANAHDFITKLPQGYDTVVGSRGSQLSGGQRQRVAIARALVRNPKILLLDEATSALDTESERLVQEALDKAREGRTTIIIAHRLSTVRHADTIIVMEKGGVAEIGSHDELLKKVGVYYNLVHAQLTEEVGEGEGDGVAEKGMIPQSPRTPTSPVLSAIAEPHQAGEEIEEKKTSSLSWFSVLRLSVPEWPLLVAGVTAAGIQGAVFPSFSIFFGRALEAFTFPFNQVLELTHQWAWLFLVLGFVSAVSMVIKNVAFSLAGEQLTYRLRCHGFSRALRHQLSWFDGPSSTGVAGLLASSPPRVQGVMLAISSLTEVGVGLAAALVISLVSSWVLALVVMAFIPLLLLGGLVQVRLLRSRVSTESASSQVYTYLVWWGYTLKQCEGPASSLTAICSDDIIPKVAYVCDINLRRDKCQ</sequence>
<reference evidence="12" key="1">
    <citation type="submission" date="2023-03" db="EMBL/GenBank/DDBJ databases">
        <authorList>
            <person name="Steffen K."/>
            <person name="Cardenas P."/>
        </authorList>
    </citation>
    <scope>NUCLEOTIDE SEQUENCE</scope>
</reference>
<dbReference type="InterPro" id="IPR017871">
    <property type="entry name" value="ABC_transporter-like_CS"/>
</dbReference>
<name>A0AA35SVM0_GEOBA</name>
<evidence type="ECO:0000256" key="6">
    <source>
        <dbReference type="ARBA" id="ARBA00022840"/>
    </source>
</evidence>
<dbReference type="Pfam" id="PF00664">
    <property type="entry name" value="ABC_membrane"/>
    <property type="match status" value="2"/>
</dbReference>
<dbReference type="InterPro" id="IPR027417">
    <property type="entry name" value="P-loop_NTPase"/>
</dbReference>
<comment type="caution">
    <text evidence="12">The sequence shown here is derived from an EMBL/GenBank/DDBJ whole genome shotgun (WGS) entry which is preliminary data.</text>
</comment>
<dbReference type="PANTHER" id="PTHR43394:SF27">
    <property type="entry name" value="ATP-DEPENDENT TRANSLOCASE ABCB1-LIKE"/>
    <property type="match status" value="1"/>
</dbReference>
<feature type="transmembrane region" description="Helical" evidence="9">
    <location>
        <begin position="357"/>
        <end position="380"/>
    </location>
</feature>
<feature type="transmembrane region" description="Helical" evidence="9">
    <location>
        <begin position="12"/>
        <end position="42"/>
    </location>
</feature>
<dbReference type="GO" id="GO:0090374">
    <property type="term" value="P:oligopeptide export from mitochondrion"/>
    <property type="evidence" value="ECO:0007669"/>
    <property type="project" value="TreeGrafter"/>
</dbReference>
<dbReference type="InterPro" id="IPR036640">
    <property type="entry name" value="ABC1_TM_sf"/>
</dbReference>
<keyword evidence="3" id="KW-0813">Transport</keyword>
<dbReference type="PANTHER" id="PTHR43394">
    <property type="entry name" value="ATP-DEPENDENT PERMEASE MDL1, MITOCHONDRIAL"/>
    <property type="match status" value="1"/>
</dbReference>
<dbReference type="FunFam" id="3.40.50.300:FF:000205">
    <property type="entry name" value="ABC transporter B family member 4"/>
    <property type="match status" value="1"/>
</dbReference>
<dbReference type="GO" id="GO:0005524">
    <property type="term" value="F:ATP binding"/>
    <property type="evidence" value="ECO:0007669"/>
    <property type="project" value="UniProtKB-KW"/>
</dbReference>
<feature type="transmembrane region" description="Helical" evidence="9">
    <location>
        <begin position="240"/>
        <end position="262"/>
    </location>
</feature>
<feature type="domain" description="ABC transmembrane type-1" evidence="11">
    <location>
        <begin position="19"/>
        <end position="381"/>
    </location>
</feature>
<dbReference type="InterPro" id="IPR011527">
    <property type="entry name" value="ABC1_TM_dom"/>
</dbReference>
<dbReference type="GO" id="GO:0005743">
    <property type="term" value="C:mitochondrial inner membrane"/>
    <property type="evidence" value="ECO:0007669"/>
    <property type="project" value="TreeGrafter"/>
</dbReference>
<dbReference type="SUPFAM" id="SSF52540">
    <property type="entry name" value="P-loop containing nucleoside triphosphate hydrolases"/>
    <property type="match status" value="1"/>
</dbReference>
<feature type="transmembrane region" description="Helical" evidence="9">
    <location>
        <begin position="765"/>
        <end position="789"/>
    </location>
</feature>
<feature type="transmembrane region" description="Helical" evidence="9">
    <location>
        <begin position="321"/>
        <end position="345"/>
    </location>
</feature>
<comment type="similarity">
    <text evidence="2">Belongs to the ABC transporter superfamily. ABCB family. Multidrug resistance exporter (TC 3.A.1.201) subfamily.</text>
</comment>
<dbReference type="CDD" id="cd18577">
    <property type="entry name" value="ABC_6TM_Pgp_ABCB1_D1_like"/>
    <property type="match status" value="1"/>
</dbReference>
<dbReference type="InterPro" id="IPR003593">
    <property type="entry name" value="AAA+_ATPase"/>
</dbReference>
<evidence type="ECO:0000259" key="10">
    <source>
        <dbReference type="PROSITE" id="PS50893"/>
    </source>
</evidence>
<feature type="transmembrane region" description="Helical" evidence="9">
    <location>
        <begin position="215"/>
        <end position="234"/>
    </location>
</feature>
<dbReference type="InterPro" id="IPR003439">
    <property type="entry name" value="ABC_transporter-like_ATP-bd"/>
</dbReference>
<dbReference type="CDD" id="cd03249">
    <property type="entry name" value="ABC_MTABC3_MDL1_MDL2"/>
    <property type="match status" value="1"/>
</dbReference>
<feature type="transmembrane region" description="Helical" evidence="9">
    <location>
        <begin position="722"/>
        <end position="745"/>
    </location>
</feature>
<keyword evidence="7 9" id="KW-1133">Transmembrane helix</keyword>
<gene>
    <name evidence="12" type="ORF">GBAR_LOCUS20682</name>
</gene>
<evidence type="ECO:0000256" key="2">
    <source>
        <dbReference type="ARBA" id="ARBA00007577"/>
    </source>
</evidence>
<keyword evidence="5" id="KW-0547">Nucleotide-binding</keyword>
<evidence type="ECO:0000256" key="9">
    <source>
        <dbReference type="SAM" id="Phobius"/>
    </source>
</evidence>
<keyword evidence="6" id="KW-0067">ATP-binding</keyword>
<feature type="domain" description="ABC transmembrane type-1" evidence="11">
    <location>
        <begin position="724"/>
        <end position="887"/>
    </location>
</feature>
<evidence type="ECO:0000259" key="11">
    <source>
        <dbReference type="PROSITE" id="PS50929"/>
    </source>
</evidence>
<protein>
    <submittedName>
        <fullName evidence="12">ATP-dependent translocase ABCB1</fullName>
    </submittedName>
</protein>
<evidence type="ECO:0000256" key="1">
    <source>
        <dbReference type="ARBA" id="ARBA00004141"/>
    </source>
</evidence>
<keyword evidence="13" id="KW-1185">Reference proteome</keyword>
<evidence type="ECO:0000256" key="7">
    <source>
        <dbReference type="ARBA" id="ARBA00022989"/>
    </source>
</evidence>
<organism evidence="12 13">
    <name type="scientific">Geodia barretti</name>
    <name type="common">Barrett's horny sponge</name>
    <dbReference type="NCBI Taxonomy" id="519541"/>
    <lineage>
        <taxon>Eukaryota</taxon>
        <taxon>Metazoa</taxon>
        <taxon>Porifera</taxon>
        <taxon>Demospongiae</taxon>
        <taxon>Heteroscleromorpha</taxon>
        <taxon>Tetractinellida</taxon>
        <taxon>Astrophorina</taxon>
        <taxon>Geodiidae</taxon>
        <taxon>Geodia</taxon>
    </lineage>
</organism>
<dbReference type="GO" id="GO:0015421">
    <property type="term" value="F:ABC-type oligopeptide transporter activity"/>
    <property type="evidence" value="ECO:0007669"/>
    <property type="project" value="TreeGrafter"/>
</dbReference>
<feature type="transmembrane region" description="Helical" evidence="9">
    <location>
        <begin position="138"/>
        <end position="162"/>
    </location>
</feature>
<evidence type="ECO:0000256" key="4">
    <source>
        <dbReference type="ARBA" id="ARBA00022692"/>
    </source>
</evidence>
<evidence type="ECO:0000313" key="12">
    <source>
        <dbReference type="EMBL" id="CAI8036920.1"/>
    </source>
</evidence>
<dbReference type="Pfam" id="PF00005">
    <property type="entry name" value="ABC_tran"/>
    <property type="match status" value="1"/>
</dbReference>
<dbReference type="GO" id="GO:0016887">
    <property type="term" value="F:ATP hydrolysis activity"/>
    <property type="evidence" value="ECO:0007669"/>
    <property type="project" value="InterPro"/>
</dbReference>
<dbReference type="Proteomes" id="UP001174909">
    <property type="component" value="Unassembled WGS sequence"/>
</dbReference>
<dbReference type="PROSITE" id="PS00211">
    <property type="entry name" value="ABC_TRANSPORTER_1"/>
    <property type="match status" value="1"/>
</dbReference>
<keyword evidence="4 9" id="KW-0812">Transmembrane</keyword>
<dbReference type="InterPro" id="IPR039421">
    <property type="entry name" value="Type_1_exporter"/>
</dbReference>
<evidence type="ECO:0000256" key="3">
    <source>
        <dbReference type="ARBA" id="ARBA00022448"/>
    </source>
</evidence>
<comment type="subcellular location">
    <subcellularLocation>
        <location evidence="1">Membrane</location>
        <topology evidence="1">Multi-pass membrane protein</topology>
    </subcellularLocation>
</comment>
<evidence type="ECO:0000256" key="8">
    <source>
        <dbReference type="ARBA" id="ARBA00023136"/>
    </source>
</evidence>